<feature type="signal peptide" evidence="1">
    <location>
        <begin position="1"/>
        <end position="26"/>
    </location>
</feature>
<gene>
    <name evidence="2" type="ORF">FTW19_09525</name>
</gene>
<reference evidence="2 3" key="1">
    <citation type="submission" date="2019-08" db="EMBL/GenBank/DDBJ databases">
        <title>Complete genome sequence of Terriglobus albidus strain ORNL.</title>
        <authorList>
            <person name="Podar M."/>
        </authorList>
    </citation>
    <scope>NUCLEOTIDE SEQUENCE [LARGE SCALE GENOMIC DNA]</scope>
    <source>
        <strain evidence="2 3">ORNL</strain>
    </source>
</reference>
<dbReference type="KEGG" id="talb:FTW19_09525"/>
<dbReference type="RefSeq" id="WP_147647405.1">
    <property type="nucleotide sequence ID" value="NZ_CP042806.1"/>
</dbReference>
<accession>A0A5B9EAP7</accession>
<evidence type="ECO:0000313" key="2">
    <source>
        <dbReference type="EMBL" id="QEE28215.1"/>
    </source>
</evidence>
<name>A0A5B9EAP7_9BACT</name>
<dbReference type="EMBL" id="CP042806">
    <property type="protein sequence ID" value="QEE28215.1"/>
    <property type="molecule type" value="Genomic_DNA"/>
</dbReference>
<sequence length="175" mass="19056">MRRRGINLNVLLVLTLLWGVAAQAQARQHLLPPSPAERAAFEKKLDPALMPAGASHRNIDPKQVFKLAGPDGTELTVAPVNFDVPRSNMSEPGRRTCGVYIVPAQGAAYFLDLISDDDADLGIQCWSVLSVRLARKQGEPADIVLVGSASLTTHSWRQDYVLHCGKDGIYKLSVD</sequence>
<evidence type="ECO:0000256" key="1">
    <source>
        <dbReference type="SAM" id="SignalP"/>
    </source>
</evidence>
<organism evidence="2 3">
    <name type="scientific">Terriglobus albidus</name>
    <dbReference type="NCBI Taxonomy" id="1592106"/>
    <lineage>
        <taxon>Bacteria</taxon>
        <taxon>Pseudomonadati</taxon>
        <taxon>Acidobacteriota</taxon>
        <taxon>Terriglobia</taxon>
        <taxon>Terriglobales</taxon>
        <taxon>Acidobacteriaceae</taxon>
        <taxon>Terriglobus</taxon>
    </lineage>
</organism>
<feature type="chain" id="PRO_5022816878" evidence="1">
    <location>
        <begin position="27"/>
        <end position="175"/>
    </location>
</feature>
<proteinExistence type="predicted"/>
<evidence type="ECO:0000313" key="3">
    <source>
        <dbReference type="Proteomes" id="UP000321820"/>
    </source>
</evidence>
<keyword evidence="3" id="KW-1185">Reference proteome</keyword>
<dbReference type="Proteomes" id="UP000321820">
    <property type="component" value="Chromosome"/>
</dbReference>
<dbReference type="AlphaFoldDB" id="A0A5B9EAP7"/>
<protein>
    <submittedName>
        <fullName evidence="2">Uncharacterized protein</fullName>
    </submittedName>
</protein>
<dbReference type="OrthoDB" id="126434at2"/>
<keyword evidence="1" id="KW-0732">Signal</keyword>